<accession>A0AAU8H5G7</accession>
<feature type="region of interest" description="Disordered" evidence="1">
    <location>
        <begin position="195"/>
        <end position="257"/>
    </location>
</feature>
<evidence type="ECO:0000256" key="1">
    <source>
        <dbReference type="SAM" id="MobiDB-lite"/>
    </source>
</evidence>
<sequence length="257" mass="28395">MSTQNDRVRAGDLPREQGYPVVDSAELEPVVRRPFRRARRSLHEIPRQPPGTVLVFQLGDAYEVLPDPDLRLDAALVVDAVAVAVVSTRHTLREVTAYLPSADPRTCVALRARFHCWVTDPQLVLDAGCWDVEPFLTDHLVADRRLRFITQATDPHTGWQVFHRNSTARIFAYHDLHPLVVPGLRTRLVDVAVEPQRLATPPRPRDSTRPADVPPVPDDGGAGRSPATDGASMADGPAPMDGDPAFTPDNYTWGENS</sequence>
<dbReference type="AlphaFoldDB" id="A0AAU8H5G7"/>
<reference evidence="3" key="2">
    <citation type="submission" date="2024-06" db="EMBL/GenBank/DDBJ databases">
        <title>Micromonospora mangrovi CCTCC AA 2012012 genome sequences.</title>
        <authorList>
            <person name="Gao J."/>
        </authorList>
    </citation>
    <scope>NUCLEOTIDE SEQUENCE</scope>
    <source>
        <strain evidence="3">CCTCC AA 2012012</strain>
    </source>
</reference>
<proteinExistence type="predicted"/>
<dbReference type="EMBL" id="CP159342">
    <property type="protein sequence ID" value="XCH71609.1"/>
    <property type="molecule type" value="Genomic_DNA"/>
</dbReference>
<evidence type="ECO:0000313" key="2">
    <source>
        <dbReference type="EMBL" id="XBP90911.1"/>
    </source>
</evidence>
<protein>
    <submittedName>
        <fullName evidence="3">Uncharacterized protein</fullName>
    </submittedName>
</protein>
<dbReference type="RefSeq" id="WP_350930463.1">
    <property type="nucleotide sequence ID" value="NZ_CP157762.1"/>
</dbReference>
<evidence type="ECO:0000313" key="3">
    <source>
        <dbReference type="EMBL" id="XCH71609.1"/>
    </source>
</evidence>
<dbReference type="EMBL" id="CP157762">
    <property type="protein sequence ID" value="XBP90911.1"/>
    <property type="molecule type" value="Genomic_DNA"/>
</dbReference>
<gene>
    <name evidence="3" type="ORF">ABUL08_14610</name>
    <name evidence="2" type="ORF">VK199_14550</name>
</gene>
<name>A0AAU8H5G7_9ACTN</name>
<reference evidence="2" key="1">
    <citation type="submission" date="2024-01" db="EMBL/GenBank/DDBJ databases">
        <title>The genome sequence of Micromonospora mangrovi CCTCC AA 2012012.</title>
        <authorList>
            <person name="Gao J."/>
        </authorList>
    </citation>
    <scope>NUCLEOTIDE SEQUENCE</scope>
    <source>
        <strain evidence="2">CCTCC AA 2012012</strain>
    </source>
</reference>
<organism evidence="3">
    <name type="scientific">Micromonospora sp. CCTCC AA 2012012</name>
    <dbReference type="NCBI Taxonomy" id="3111921"/>
    <lineage>
        <taxon>Bacteria</taxon>
        <taxon>Bacillati</taxon>
        <taxon>Actinomycetota</taxon>
        <taxon>Actinomycetes</taxon>
        <taxon>Micromonosporales</taxon>
        <taxon>Micromonosporaceae</taxon>
        <taxon>Micromonospora</taxon>
    </lineage>
</organism>